<dbReference type="Gene3D" id="3.60.21.10">
    <property type="match status" value="1"/>
</dbReference>
<evidence type="ECO:0000259" key="1">
    <source>
        <dbReference type="Pfam" id="PF00149"/>
    </source>
</evidence>
<dbReference type="AlphaFoldDB" id="A0A0F9U9N4"/>
<sequence length="305" mass="34325">MKTLAIFCADLHLSLKPPSARSAELDWLASQKRHLDQLGDLNKGEIPIVIAGDLLDRWNNSSEFVNFVIDYLPNCLSLVGQHDLPNHRYDDLDRSSYGTLIRSGKIQNLSPNGIVSMGGFVLYSFPWGSDIKPIESKEDGKQHIAVIHKFIYKGKSTSYPGAPKDEQIRAYADCLKGYDAATFGDNHIPFTGKAGDCRVLNCGSLIPRNIKEREHKPRVLMLMEDGSWESQDLDTSADKWIDATEAERLEHQELDMSKLLSELDRLGTEEMDYRVAVERYIGDKVNKVCKSIAKRVLEVLDDAID</sequence>
<protein>
    <recommendedName>
        <fullName evidence="1">Calcineurin-like phosphoesterase domain-containing protein</fullName>
    </recommendedName>
</protein>
<dbReference type="InterPro" id="IPR004843">
    <property type="entry name" value="Calcineurin-like_PHP"/>
</dbReference>
<feature type="domain" description="Calcineurin-like phosphoesterase" evidence="1">
    <location>
        <begin position="6"/>
        <end position="122"/>
    </location>
</feature>
<proteinExistence type="predicted"/>
<comment type="caution">
    <text evidence="2">The sequence shown here is derived from an EMBL/GenBank/DDBJ whole genome shotgun (WGS) entry which is preliminary data.</text>
</comment>
<reference evidence="2" key="1">
    <citation type="journal article" date="2015" name="Nature">
        <title>Complex archaea that bridge the gap between prokaryotes and eukaryotes.</title>
        <authorList>
            <person name="Spang A."/>
            <person name="Saw J.H."/>
            <person name="Jorgensen S.L."/>
            <person name="Zaremba-Niedzwiedzka K."/>
            <person name="Martijn J."/>
            <person name="Lind A.E."/>
            <person name="van Eijk R."/>
            <person name="Schleper C."/>
            <person name="Guy L."/>
            <person name="Ettema T.J."/>
        </authorList>
    </citation>
    <scope>NUCLEOTIDE SEQUENCE</scope>
</reference>
<dbReference type="EMBL" id="LAZR01000129">
    <property type="protein sequence ID" value="KKN88304.1"/>
    <property type="molecule type" value="Genomic_DNA"/>
</dbReference>
<gene>
    <name evidence="2" type="ORF">LCGC14_0248660</name>
</gene>
<accession>A0A0F9U9N4</accession>
<dbReference type="GO" id="GO:0016787">
    <property type="term" value="F:hydrolase activity"/>
    <property type="evidence" value="ECO:0007669"/>
    <property type="project" value="InterPro"/>
</dbReference>
<dbReference type="PANTHER" id="PTHR30337">
    <property type="entry name" value="COMPONENT OF ATP-DEPENDENT DSDNA EXONUCLEASE"/>
    <property type="match status" value="1"/>
</dbReference>
<dbReference type="InterPro" id="IPR029052">
    <property type="entry name" value="Metallo-depent_PP-like"/>
</dbReference>
<name>A0A0F9U9N4_9ZZZZ</name>
<organism evidence="2">
    <name type="scientific">marine sediment metagenome</name>
    <dbReference type="NCBI Taxonomy" id="412755"/>
    <lineage>
        <taxon>unclassified sequences</taxon>
        <taxon>metagenomes</taxon>
        <taxon>ecological metagenomes</taxon>
    </lineage>
</organism>
<evidence type="ECO:0000313" key="2">
    <source>
        <dbReference type="EMBL" id="KKN88304.1"/>
    </source>
</evidence>
<dbReference type="Pfam" id="PF00149">
    <property type="entry name" value="Metallophos"/>
    <property type="match status" value="1"/>
</dbReference>
<dbReference type="SUPFAM" id="SSF56300">
    <property type="entry name" value="Metallo-dependent phosphatases"/>
    <property type="match status" value="1"/>
</dbReference>
<dbReference type="InterPro" id="IPR050535">
    <property type="entry name" value="DNA_Repair-Maintenance_Comp"/>
</dbReference>